<proteinExistence type="inferred from homology"/>
<comment type="cofactor">
    <cofactor evidence="1 6">
        <name>FAD</name>
        <dbReference type="ChEBI" id="CHEBI:57692"/>
    </cofactor>
</comment>
<dbReference type="InterPro" id="IPR023209">
    <property type="entry name" value="DAO"/>
</dbReference>
<reference evidence="8" key="1">
    <citation type="submission" date="2020-03" db="EMBL/GenBank/DDBJ databases">
        <title>Site-based positive gene gene selection in Geosmithia morbida across the United States reveals a broad range of putative effectors and factors for local host and environmental adapation.</title>
        <authorList>
            <person name="Onufrak A."/>
            <person name="Murdoch R.W."/>
            <person name="Gazis R."/>
            <person name="Huff M."/>
            <person name="Staton M."/>
            <person name="Klingeman W."/>
            <person name="Hadziabdic D."/>
        </authorList>
    </citation>
    <scope>NUCLEOTIDE SEQUENCE</scope>
    <source>
        <strain evidence="8">1262</strain>
    </source>
</reference>
<dbReference type="PANTHER" id="PTHR11530:SF16">
    <property type="entry name" value="D-AMINO ACID OXIDASE (AFU_ORTHOLOGUE AFUA_5G11290)"/>
    <property type="match status" value="1"/>
</dbReference>
<feature type="binding site" evidence="6">
    <location>
        <position position="238"/>
    </location>
    <ligand>
        <name>D-dopa</name>
        <dbReference type="ChEBI" id="CHEBI:149689"/>
    </ligand>
</feature>
<sequence length="350" mass="38765">MSHRYAVLGAGVVGLSTAIELKTRSPDAKVTIAAKHFPGDRSPEYCSPWAGANWMTTATDNGRQEEWDAITYRRLAHIADNVPEADVTRMELRAYFDKPMEEAEVLSKGTGKIWYDQLTGGVRHMAQGELPEGAFFGLGIQTFMINTQAYLAWLNTRCLKLGIEMRRCSLDGIGDAFRSIPADAYFNCTGLGSYHLKGVEDRNLYPTRGQVMLVESPKTPMKTMYFRSPRRVDNDTTYIFPRYPSGGVILGGCRLDGDWDTTPSETLAEDIKKRCCALAPELGKPEDLKVIAHTVGLRPSRKGGIRLESETIDGHLIIHNYGAGGTGYQSSWGTAEHAVNLLIPRETEKL</sequence>
<evidence type="ECO:0000313" key="8">
    <source>
        <dbReference type="EMBL" id="KAF4120837.1"/>
    </source>
</evidence>
<dbReference type="Gene3D" id="3.40.50.720">
    <property type="entry name" value="NAD(P)-binding Rossmann-like Domain"/>
    <property type="match status" value="1"/>
</dbReference>
<evidence type="ECO:0000259" key="7">
    <source>
        <dbReference type="Pfam" id="PF01266"/>
    </source>
</evidence>
<dbReference type="Proteomes" id="UP000749293">
    <property type="component" value="Unassembled WGS sequence"/>
</dbReference>
<comment type="caution">
    <text evidence="8">The sequence shown here is derived from an EMBL/GenBank/DDBJ whole genome shotgun (WGS) entry which is preliminary data.</text>
</comment>
<keyword evidence="4 6" id="KW-0274">FAD</keyword>
<evidence type="ECO:0000256" key="1">
    <source>
        <dbReference type="ARBA" id="ARBA00001974"/>
    </source>
</evidence>
<evidence type="ECO:0000256" key="5">
    <source>
        <dbReference type="ARBA" id="ARBA00023002"/>
    </source>
</evidence>
<name>A0A9P4YQR2_9HYPO</name>
<evidence type="ECO:0000256" key="4">
    <source>
        <dbReference type="ARBA" id="ARBA00022827"/>
    </source>
</evidence>
<dbReference type="EMBL" id="JAANYQ010000015">
    <property type="protein sequence ID" value="KAF4120837.1"/>
    <property type="molecule type" value="Genomic_DNA"/>
</dbReference>
<dbReference type="GO" id="GO:0005737">
    <property type="term" value="C:cytoplasm"/>
    <property type="evidence" value="ECO:0007669"/>
    <property type="project" value="TreeGrafter"/>
</dbReference>
<evidence type="ECO:0000256" key="6">
    <source>
        <dbReference type="PIRSR" id="PIRSR000189-1"/>
    </source>
</evidence>
<dbReference type="RefSeq" id="XP_035319489.1">
    <property type="nucleotide sequence ID" value="XM_035464819.1"/>
</dbReference>
<evidence type="ECO:0000256" key="3">
    <source>
        <dbReference type="ARBA" id="ARBA00022630"/>
    </source>
</evidence>
<dbReference type="SUPFAM" id="SSF51971">
    <property type="entry name" value="Nucleotide-binding domain"/>
    <property type="match status" value="1"/>
</dbReference>
<comment type="similarity">
    <text evidence="2">Belongs to the DAMOX/DASOX family.</text>
</comment>
<evidence type="ECO:0000256" key="2">
    <source>
        <dbReference type="ARBA" id="ARBA00006730"/>
    </source>
</evidence>
<keyword evidence="5" id="KW-0560">Oxidoreductase</keyword>
<accession>A0A9P4YQR2</accession>
<feature type="binding site" evidence="6">
    <location>
        <position position="189"/>
    </location>
    <ligand>
        <name>FAD</name>
        <dbReference type="ChEBI" id="CHEBI:57692"/>
    </ligand>
</feature>
<dbReference type="GeneID" id="55969071"/>
<feature type="binding site" evidence="6">
    <location>
        <position position="325"/>
    </location>
    <ligand>
        <name>D-dopa</name>
        <dbReference type="ChEBI" id="CHEBI:149689"/>
    </ligand>
</feature>
<dbReference type="OrthoDB" id="2015447at2759"/>
<dbReference type="SUPFAM" id="SSF54373">
    <property type="entry name" value="FAD-linked reductases, C-terminal domain"/>
    <property type="match status" value="1"/>
</dbReference>
<dbReference type="GO" id="GO:0003884">
    <property type="term" value="F:D-amino-acid oxidase activity"/>
    <property type="evidence" value="ECO:0007669"/>
    <property type="project" value="InterPro"/>
</dbReference>
<dbReference type="InterPro" id="IPR006076">
    <property type="entry name" value="FAD-dep_OxRdtase"/>
</dbReference>
<organism evidence="8 9">
    <name type="scientific">Geosmithia morbida</name>
    <dbReference type="NCBI Taxonomy" id="1094350"/>
    <lineage>
        <taxon>Eukaryota</taxon>
        <taxon>Fungi</taxon>
        <taxon>Dikarya</taxon>
        <taxon>Ascomycota</taxon>
        <taxon>Pezizomycotina</taxon>
        <taxon>Sordariomycetes</taxon>
        <taxon>Hypocreomycetidae</taxon>
        <taxon>Hypocreales</taxon>
        <taxon>Bionectriaceae</taxon>
        <taxon>Geosmithia</taxon>
    </lineage>
</organism>
<dbReference type="Pfam" id="PF01266">
    <property type="entry name" value="DAO"/>
    <property type="match status" value="1"/>
</dbReference>
<dbReference type="InterPro" id="IPR006181">
    <property type="entry name" value="D-amino_acid_oxidase_CS"/>
</dbReference>
<dbReference type="GO" id="GO:0071949">
    <property type="term" value="F:FAD binding"/>
    <property type="evidence" value="ECO:0007669"/>
    <property type="project" value="InterPro"/>
</dbReference>
<gene>
    <name evidence="8" type="ORF">GMORB2_2841</name>
</gene>
<dbReference type="GO" id="GO:0019478">
    <property type="term" value="P:D-amino acid catabolic process"/>
    <property type="evidence" value="ECO:0007669"/>
    <property type="project" value="TreeGrafter"/>
</dbReference>
<evidence type="ECO:0000313" key="9">
    <source>
        <dbReference type="Proteomes" id="UP000749293"/>
    </source>
</evidence>
<dbReference type="PANTHER" id="PTHR11530">
    <property type="entry name" value="D-AMINO ACID OXIDASE"/>
    <property type="match status" value="1"/>
</dbReference>
<dbReference type="PIRSF" id="PIRSF000189">
    <property type="entry name" value="D-aa_oxidase"/>
    <property type="match status" value="1"/>
</dbReference>
<feature type="binding site" evidence="6">
    <location>
        <position position="298"/>
    </location>
    <ligand>
        <name>D-dopa</name>
        <dbReference type="ChEBI" id="CHEBI:149689"/>
    </ligand>
</feature>
<protein>
    <submittedName>
        <fullName evidence="8">FAD dependent oxidoreductase</fullName>
    </submittedName>
</protein>
<keyword evidence="9" id="KW-1185">Reference proteome</keyword>
<dbReference type="Gene3D" id="3.30.9.10">
    <property type="entry name" value="D-Amino Acid Oxidase, subunit A, domain 2"/>
    <property type="match status" value="1"/>
</dbReference>
<dbReference type="AlphaFoldDB" id="A0A9P4YQR2"/>
<feature type="domain" description="FAD dependent oxidoreductase" evidence="7">
    <location>
        <begin position="5"/>
        <end position="340"/>
    </location>
</feature>
<dbReference type="PROSITE" id="PS00677">
    <property type="entry name" value="DAO"/>
    <property type="match status" value="1"/>
</dbReference>
<keyword evidence="3" id="KW-0285">Flavoprotein</keyword>